<dbReference type="EMBL" id="NBII01000002">
    <property type="protein sequence ID" value="PAV22159.1"/>
    <property type="molecule type" value="Genomic_DNA"/>
</dbReference>
<keyword evidence="5" id="KW-1185">Reference proteome</keyword>
<keyword evidence="3" id="KW-0999">Mitochondrion inner membrane</keyword>
<dbReference type="PANTHER" id="PTHR22977:SF5">
    <property type="entry name" value="COX ASSEMBLY MITOCHONDRIAL PROTEIN HOMOLOG"/>
    <property type="match status" value="1"/>
</dbReference>
<accession>A0A286URI9</accession>
<dbReference type="GO" id="GO:0005743">
    <property type="term" value="C:mitochondrial inner membrane"/>
    <property type="evidence" value="ECO:0007669"/>
    <property type="project" value="UniProtKB-SubCell"/>
</dbReference>
<evidence type="ECO:0000256" key="1">
    <source>
        <dbReference type="ARBA" id="ARBA00007347"/>
    </source>
</evidence>
<proteinExistence type="inferred from homology"/>
<comment type="caution">
    <text evidence="4">The sequence shown here is derived from an EMBL/GenBank/DDBJ whole genome shotgun (WGS) entry which is preliminary data.</text>
</comment>
<organism evidence="4 5">
    <name type="scientific">Pyrrhoderma noxium</name>
    <dbReference type="NCBI Taxonomy" id="2282107"/>
    <lineage>
        <taxon>Eukaryota</taxon>
        <taxon>Fungi</taxon>
        <taxon>Dikarya</taxon>
        <taxon>Basidiomycota</taxon>
        <taxon>Agaricomycotina</taxon>
        <taxon>Agaricomycetes</taxon>
        <taxon>Hymenochaetales</taxon>
        <taxon>Hymenochaetaceae</taxon>
        <taxon>Pyrrhoderma</taxon>
    </lineage>
</organism>
<dbReference type="OrthoDB" id="6224010at2759"/>
<dbReference type="InterPro" id="IPR013892">
    <property type="entry name" value="Cyt_c_biogenesis_Cmc1-like"/>
</dbReference>
<sequence length="103" mass="12070">MNALSRREEEALGKSTKSRALKECDSLVKEFAECTQGRTISLMWACKDKYKLVQDCMYQYTSPEAMDKIRKEYIRLRDVKDQQPKPSSIQFSRHIHCIFLTTS</sequence>
<dbReference type="InParanoid" id="A0A286URI9"/>
<dbReference type="PANTHER" id="PTHR22977">
    <property type="entry name" value="COX ASSEMBLY MITOCHONDRIAL PROTEIN"/>
    <property type="match status" value="1"/>
</dbReference>
<comment type="subcellular location">
    <subcellularLocation>
        <location evidence="3">Mitochondrion inner membrane</location>
    </subcellularLocation>
</comment>
<comment type="similarity">
    <text evidence="1 3">Belongs to the CMC family.</text>
</comment>
<dbReference type="Proteomes" id="UP000217199">
    <property type="component" value="Unassembled WGS sequence"/>
</dbReference>
<dbReference type="STRING" id="2282107.A0A286URI9"/>
<dbReference type="Pfam" id="PF08583">
    <property type="entry name" value="Cmc1"/>
    <property type="match status" value="1"/>
</dbReference>
<evidence type="ECO:0000256" key="2">
    <source>
        <dbReference type="ARBA" id="ARBA00023157"/>
    </source>
</evidence>
<reference evidence="4 5" key="1">
    <citation type="journal article" date="2017" name="Mol. Ecol.">
        <title>Comparative and population genomic landscape of Phellinus noxius: A hypervariable fungus causing root rot in trees.</title>
        <authorList>
            <person name="Chung C.L."/>
            <person name="Lee T.J."/>
            <person name="Akiba M."/>
            <person name="Lee H.H."/>
            <person name="Kuo T.H."/>
            <person name="Liu D."/>
            <person name="Ke H.M."/>
            <person name="Yokoi T."/>
            <person name="Roa M.B."/>
            <person name="Lu M.J."/>
            <person name="Chang Y.Y."/>
            <person name="Ann P.J."/>
            <person name="Tsai J.N."/>
            <person name="Chen C.Y."/>
            <person name="Tzean S.S."/>
            <person name="Ota Y."/>
            <person name="Hattori T."/>
            <person name="Sahashi N."/>
            <person name="Liou R.F."/>
            <person name="Kikuchi T."/>
            <person name="Tsai I.J."/>
        </authorList>
    </citation>
    <scope>NUCLEOTIDE SEQUENCE [LARGE SCALE GENOMIC DNA]</scope>
    <source>
        <strain evidence="4 5">FFPRI411160</strain>
    </source>
</reference>
<keyword evidence="3" id="KW-0143">Chaperone</keyword>
<evidence type="ECO:0000313" key="5">
    <source>
        <dbReference type="Proteomes" id="UP000217199"/>
    </source>
</evidence>
<protein>
    <recommendedName>
        <fullName evidence="3">COX assembly mitochondrial protein</fullName>
    </recommendedName>
</protein>
<keyword evidence="3" id="KW-0496">Mitochondrion</keyword>
<keyword evidence="3" id="KW-0472">Membrane</keyword>
<gene>
    <name evidence="4" type="ORF">PNOK_0211600</name>
</gene>
<evidence type="ECO:0000256" key="3">
    <source>
        <dbReference type="RuleBase" id="RU364104"/>
    </source>
</evidence>
<comment type="function">
    <text evidence="3">Required for mitochondrial cytochrome c oxidase (COX) assembly and respiration.</text>
</comment>
<evidence type="ECO:0000313" key="4">
    <source>
        <dbReference type="EMBL" id="PAV22159.1"/>
    </source>
</evidence>
<keyword evidence="2" id="KW-1015">Disulfide bond</keyword>
<name>A0A286URI9_9AGAM</name>
<dbReference type="AlphaFoldDB" id="A0A286URI9"/>